<dbReference type="Gene3D" id="3.40.950.10">
    <property type="entry name" value="Fe-only Hydrogenase (Larger Subunit), Chain L, domain 3"/>
    <property type="match status" value="1"/>
</dbReference>
<dbReference type="SUPFAM" id="SSF54862">
    <property type="entry name" value="4Fe-4S ferredoxins"/>
    <property type="match status" value="1"/>
</dbReference>
<evidence type="ECO:0000259" key="2">
    <source>
        <dbReference type="PROSITE" id="PS51379"/>
    </source>
</evidence>
<dbReference type="PANTHER" id="PTHR11615">
    <property type="entry name" value="NITRATE, FORMATE, IRON DEHYDROGENASE"/>
    <property type="match status" value="1"/>
</dbReference>
<dbReference type="EMBL" id="VSSQ01033680">
    <property type="protein sequence ID" value="MPM85348.1"/>
    <property type="molecule type" value="Genomic_DNA"/>
</dbReference>
<dbReference type="Gene3D" id="3.30.70.20">
    <property type="match status" value="1"/>
</dbReference>
<feature type="region of interest" description="Disordered" evidence="1">
    <location>
        <begin position="300"/>
        <end position="324"/>
    </location>
</feature>
<dbReference type="InterPro" id="IPR017896">
    <property type="entry name" value="4Fe4S_Fe-S-bd"/>
</dbReference>
<accession>A0A645D8G5</accession>
<dbReference type="PROSITE" id="PS51379">
    <property type="entry name" value="4FE4S_FER_2"/>
    <property type="match status" value="1"/>
</dbReference>
<reference evidence="3" key="1">
    <citation type="submission" date="2019-08" db="EMBL/GenBank/DDBJ databases">
        <authorList>
            <person name="Kucharzyk K."/>
            <person name="Murdoch R.W."/>
            <person name="Higgins S."/>
            <person name="Loffler F."/>
        </authorList>
    </citation>
    <scope>NUCLEOTIDE SEQUENCE</scope>
</reference>
<protein>
    <submittedName>
        <fullName evidence="3">Iron hydrogenase 1</fullName>
        <ecNumber evidence="3">1.12.7.2</ecNumber>
    </submittedName>
</protein>
<dbReference type="InterPro" id="IPR004108">
    <property type="entry name" value="Fe_hydrogenase_lsu_C"/>
</dbReference>
<dbReference type="InterPro" id="IPR009016">
    <property type="entry name" value="Fe_hydrogenase"/>
</dbReference>
<dbReference type="InterPro" id="IPR017900">
    <property type="entry name" value="4Fe4S_Fe_S_CS"/>
</dbReference>
<dbReference type="GO" id="GO:0008901">
    <property type="term" value="F:ferredoxin hydrogenase activity"/>
    <property type="evidence" value="ECO:0007669"/>
    <property type="project" value="UniProtKB-EC"/>
</dbReference>
<dbReference type="SUPFAM" id="SSF53920">
    <property type="entry name" value="Fe-only hydrogenase"/>
    <property type="match status" value="1"/>
</dbReference>
<organism evidence="3">
    <name type="scientific">bioreactor metagenome</name>
    <dbReference type="NCBI Taxonomy" id="1076179"/>
    <lineage>
        <taxon>unclassified sequences</taxon>
        <taxon>metagenomes</taxon>
        <taxon>ecological metagenomes</taxon>
    </lineage>
</organism>
<dbReference type="AlphaFoldDB" id="A0A645D8G5"/>
<name>A0A645D8G5_9ZZZZ</name>
<gene>
    <name evidence="3" type="ORF">SDC9_132426</name>
</gene>
<dbReference type="Pfam" id="PF00037">
    <property type="entry name" value="Fer4"/>
    <property type="match status" value="1"/>
</dbReference>
<sequence length="324" mass="35294">MNAIKSDYLGRAEIDDSKCVACGNCIQECPFGAISDKSEIFQLIKAITSGKEVYAIIAPSFVGQFGALTTPEQVFDGIRELGIKDVVEVGLGADLTTLNEAKEFVETVPEKEPFMGTSCCYSWKLMVEKNFPEINDYISESSTPMVYTSHHIKKNHPDSKVVFIGPCISKKLEALQDHVKDYVDFVITFEELMGMFVAKEIEPAEIEVEGKIKDASVTGRGYAVGGGVAQAVKERIHEINPDMDVKVECIEGLAECVKVMRLAKLGMKNGLLLEGMACKNGCIGGPGTVVSAARSRKSVATFSKESPYKSPADNENINPEDMPK</sequence>
<dbReference type="PROSITE" id="PS00198">
    <property type="entry name" value="4FE4S_FER_1"/>
    <property type="match status" value="1"/>
</dbReference>
<keyword evidence="3" id="KW-0560">Oxidoreductase</keyword>
<dbReference type="EC" id="1.12.7.2" evidence="3"/>
<dbReference type="Pfam" id="PF02906">
    <property type="entry name" value="Fe_hyd_lg_C"/>
    <property type="match status" value="1"/>
</dbReference>
<evidence type="ECO:0000256" key="1">
    <source>
        <dbReference type="SAM" id="MobiDB-lite"/>
    </source>
</evidence>
<evidence type="ECO:0000313" key="3">
    <source>
        <dbReference type="EMBL" id="MPM85348.1"/>
    </source>
</evidence>
<feature type="domain" description="4Fe-4S ferredoxin-type" evidence="2">
    <location>
        <begin position="10"/>
        <end position="39"/>
    </location>
</feature>
<dbReference type="InterPro" id="IPR050340">
    <property type="entry name" value="Cytosolic_Fe-S_CAF"/>
</dbReference>
<comment type="caution">
    <text evidence="3">The sequence shown here is derived from an EMBL/GenBank/DDBJ whole genome shotgun (WGS) entry which is preliminary data.</text>
</comment>
<proteinExistence type="predicted"/>